<organism evidence="1 2">
    <name type="scientific">Vanilla planifolia</name>
    <name type="common">Vanilla</name>
    <dbReference type="NCBI Taxonomy" id="51239"/>
    <lineage>
        <taxon>Eukaryota</taxon>
        <taxon>Viridiplantae</taxon>
        <taxon>Streptophyta</taxon>
        <taxon>Embryophyta</taxon>
        <taxon>Tracheophyta</taxon>
        <taxon>Spermatophyta</taxon>
        <taxon>Magnoliopsida</taxon>
        <taxon>Liliopsida</taxon>
        <taxon>Asparagales</taxon>
        <taxon>Orchidaceae</taxon>
        <taxon>Vanilloideae</taxon>
        <taxon>Vanilleae</taxon>
        <taxon>Vanilla</taxon>
    </lineage>
</organism>
<gene>
    <name evidence="1" type="ORF">HPP92_016590</name>
</gene>
<proteinExistence type="predicted"/>
<reference evidence="1 2" key="1">
    <citation type="journal article" date="2020" name="Nat. Food">
        <title>A phased Vanilla planifolia genome enables genetic improvement of flavour and production.</title>
        <authorList>
            <person name="Hasing T."/>
            <person name="Tang H."/>
            <person name="Brym M."/>
            <person name="Khazi F."/>
            <person name="Huang T."/>
            <person name="Chambers A.H."/>
        </authorList>
    </citation>
    <scope>NUCLEOTIDE SEQUENCE [LARGE SCALE GENOMIC DNA]</scope>
    <source>
        <tissue evidence="1">Leaf</tissue>
    </source>
</reference>
<keyword evidence="2" id="KW-1185">Reference proteome</keyword>
<dbReference type="AlphaFoldDB" id="A0A835QFZ4"/>
<sequence>MTSWQTLSSASCCSLTLKIPVRIFDSSLIHMADPSGPHRRCLGITPNFERKSTIPFLKKIYKRTKIDGK</sequence>
<evidence type="ECO:0000313" key="1">
    <source>
        <dbReference type="EMBL" id="KAG0469890.1"/>
    </source>
</evidence>
<protein>
    <submittedName>
        <fullName evidence="1">Uncharacterized protein</fullName>
    </submittedName>
</protein>
<accession>A0A835QFZ4</accession>
<dbReference type="EMBL" id="JADCNL010000008">
    <property type="protein sequence ID" value="KAG0469890.1"/>
    <property type="molecule type" value="Genomic_DNA"/>
</dbReference>
<dbReference type="Proteomes" id="UP000636800">
    <property type="component" value="Unassembled WGS sequence"/>
</dbReference>
<evidence type="ECO:0000313" key="2">
    <source>
        <dbReference type="Proteomes" id="UP000636800"/>
    </source>
</evidence>
<name>A0A835QFZ4_VANPL</name>
<comment type="caution">
    <text evidence="1">The sequence shown here is derived from an EMBL/GenBank/DDBJ whole genome shotgun (WGS) entry which is preliminary data.</text>
</comment>
<dbReference type="OrthoDB" id="10264655at2759"/>